<name>A0A853C2M3_9ACTN</name>
<keyword evidence="2 5" id="KW-0812">Transmembrane</keyword>
<evidence type="ECO:0000256" key="3">
    <source>
        <dbReference type="ARBA" id="ARBA00022989"/>
    </source>
</evidence>
<evidence type="ECO:0000256" key="5">
    <source>
        <dbReference type="SAM" id="Phobius"/>
    </source>
</evidence>
<reference evidence="7 8" key="1">
    <citation type="submission" date="2020-07" db="EMBL/GenBank/DDBJ databases">
        <title>Sequencing the genomes of 1000 actinobacteria strains.</title>
        <authorList>
            <person name="Klenk H.-P."/>
        </authorList>
    </citation>
    <scope>NUCLEOTIDE SEQUENCE [LARGE SCALE GENOMIC DNA]</scope>
    <source>
        <strain evidence="7 8">DSM 103833</strain>
    </source>
</reference>
<evidence type="ECO:0000313" key="7">
    <source>
        <dbReference type="EMBL" id="NYJ01431.1"/>
    </source>
</evidence>
<protein>
    <recommendedName>
        <fullName evidence="6">O-antigen ligase-related domain-containing protein</fullName>
    </recommendedName>
</protein>
<feature type="transmembrane region" description="Helical" evidence="5">
    <location>
        <begin position="281"/>
        <end position="303"/>
    </location>
</feature>
<sequence length="454" mass="45923">MTALLSDQTSATTASFADARHEQRARVASAALGLTAAGVAAGAAAVVAPQAVLASLLALGVVAAAVARVEWAAVAYVALEPWGNLLRELHPAAIKVAGGLLFVSWLVRLTRDPRPAGLRHPAVISVAALVTVVLASFAVHGADLATGLDHATTYASYALVVVVLVDTARTGRPGGGAVARHLVLAFALSCAAAGLVALVGFLVDGGRAAGPLEDPNDLAFFLVAALPLLLVGSRRTGALRATCAVVLVVALLATFSRGALVGLAAALLVAVVLGAVRLSTAAAVAAAAAVVVGALWAANAAVVDRSLEEKSNIAADNVSSRATTATMAARMTAASPLLGQGPGGFAEARDRFVPADLADVDESVAHQMYLDVSAELGLLGLAAFLAAIGYAVRGALRARRSPDHRPLAQAVLIAFAATLVAACFLSEQFYLPVWLLVALGAAVDPEPSTPTRRW</sequence>
<evidence type="ECO:0000259" key="6">
    <source>
        <dbReference type="Pfam" id="PF04932"/>
    </source>
</evidence>
<dbReference type="PANTHER" id="PTHR37422">
    <property type="entry name" value="TEICHURONIC ACID BIOSYNTHESIS PROTEIN TUAE"/>
    <property type="match status" value="1"/>
</dbReference>
<feature type="transmembrane region" description="Helical" evidence="5">
    <location>
        <begin position="122"/>
        <end position="142"/>
    </location>
</feature>
<feature type="transmembrane region" description="Helical" evidence="5">
    <location>
        <begin position="27"/>
        <end position="49"/>
    </location>
</feature>
<dbReference type="GO" id="GO:0016020">
    <property type="term" value="C:membrane"/>
    <property type="evidence" value="ECO:0007669"/>
    <property type="project" value="UniProtKB-SubCell"/>
</dbReference>
<dbReference type="EMBL" id="JACCFP010000001">
    <property type="protein sequence ID" value="NYJ01431.1"/>
    <property type="molecule type" value="Genomic_DNA"/>
</dbReference>
<comment type="caution">
    <text evidence="7">The sequence shown here is derived from an EMBL/GenBank/DDBJ whole genome shotgun (WGS) entry which is preliminary data.</text>
</comment>
<feature type="transmembrane region" description="Helical" evidence="5">
    <location>
        <begin position="244"/>
        <end position="275"/>
    </location>
</feature>
<dbReference type="InterPro" id="IPR051533">
    <property type="entry name" value="WaaL-like"/>
</dbReference>
<feature type="transmembrane region" description="Helical" evidence="5">
    <location>
        <begin position="215"/>
        <end position="232"/>
    </location>
</feature>
<feature type="transmembrane region" description="Helical" evidence="5">
    <location>
        <begin position="407"/>
        <end position="425"/>
    </location>
</feature>
<organism evidence="7 8">
    <name type="scientific">Nocardioides thalensis</name>
    <dbReference type="NCBI Taxonomy" id="1914755"/>
    <lineage>
        <taxon>Bacteria</taxon>
        <taxon>Bacillati</taxon>
        <taxon>Actinomycetota</taxon>
        <taxon>Actinomycetes</taxon>
        <taxon>Propionibacteriales</taxon>
        <taxon>Nocardioidaceae</taxon>
        <taxon>Nocardioides</taxon>
    </lineage>
</organism>
<proteinExistence type="predicted"/>
<dbReference type="RefSeq" id="WP_179667917.1">
    <property type="nucleotide sequence ID" value="NZ_JACCFP010000001.1"/>
</dbReference>
<dbReference type="Pfam" id="PF04932">
    <property type="entry name" value="Wzy_C"/>
    <property type="match status" value="1"/>
</dbReference>
<keyword evidence="4 5" id="KW-0472">Membrane</keyword>
<evidence type="ECO:0000256" key="2">
    <source>
        <dbReference type="ARBA" id="ARBA00022692"/>
    </source>
</evidence>
<gene>
    <name evidence="7" type="ORF">HNR19_002129</name>
</gene>
<feature type="domain" description="O-antigen ligase-related" evidence="6">
    <location>
        <begin position="244"/>
        <end position="385"/>
    </location>
</feature>
<feature type="transmembrane region" description="Helical" evidence="5">
    <location>
        <begin position="182"/>
        <end position="203"/>
    </location>
</feature>
<evidence type="ECO:0000313" key="8">
    <source>
        <dbReference type="Proteomes" id="UP000530424"/>
    </source>
</evidence>
<dbReference type="AlphaFoldDB" id="A0A853C2M3"/>
<feature type="transmembrane region" description="Helical" evidence="5">
    <location>
        <begin position="154"/>
        <end position="170"/>
    </location>
</feature>
<evidence type="ECO:0000256" key="4">
    <source>
        <dbReference type="ARBA" id="ARBA00023136"/>
    </source>
</evidence>
<feature type="transmembrane region" description="Helical" evidence="5">
    <location>
        <begin position="56"/>
        <end position="79"/>
    </location>
</feature>
<feature type="transmembrane region" description="Helical" evidence="5">
    <location>
        <begin position="376"/>
        <end position="395"/>
    </location>
</feature>
<dbReference type="PANTHER" id="PTHR37422:SF13">
    <property type="entry name" value="LIPOPOLYSACCHARIDE BIOSYNTHESIS PROTEIN PA4999-RELATED"/>
    <property type="match status" value="1"/>
</dbReference>
<keyword evidence="3 5" id="KW-1133">Transmembrane helix</keyword>
<comment type="subcellular location">
    <subcellularLocation>
        <location evidence="1">Membrane</location>
        <topology evidence="1">Multi-pass membrane protein</topology>
    </subcellularLocation>
</comment>
<dbReference type="Proteomes" id="UP000530424">
    <property type="component" value="Unassembled WGS sequence"/>
</dbReference>
<feature type="transmembrane region" description="Helical" evidence="5">
    <location>
        <begin position="91"/>
        <end position="110"/>
    </location>
</feature>
<dbReference type="InterPro" id="IPR007016">
    <property type="entry name" value="O-antigen_ligase-rel_domated"/>
</dbReference>
<accession>A0A853C2M3</accession>
<evidence type="ECO:0000256" key="1">
    <source>
        <dbReference type="ARBA" id="ARBA00004141"/>
    </source>
</evidence>
<keyword evidence="8" id="KW-1185">Reference proteome</keyword>